<dbReference type="AlphaFoldDB" id="A0A975BUQ1"/>
<name>A0A975BUQ1_9BACT</name>
<dbReference type="KEGG" id="dmm:dnm_076950"/>
<dbReference type="InterPro" id="IPR027417">
    <property type="entry name" value="P-loop_NTPase"/>
</dbReference>
<dbReference type="Gene3D" id="3.40.50.300">
    <property type="entry name" value="P-loop containing nucleotide triphosphate hydrolases"/>
    <property type="match status" value="1"/>
</dbReference>
<dbReference type="InterPro" id="IPR045063">
    <property type="entry name" value="Dynamin_N"/>
</dbReference>
<dbReference type="RefSeq" id="WP_207679326.1">
    <property type="nucleotide sequence ID" value="NZ_CP061800.1"/>
</dbReference>
<evidence type="ECO:0000313" key="3">
    <source>
        <dbReference type="Proteomes" id="UP000663722"/>
    </source>
</evidence>
<dbReference type="Proteomes" id="UP000663722">
    <property type="component" value="Chromosome"/>
</dbReference>
<keyword evidence="3" id="KW-1185">Reference proteome</keyword>
<dbReference type="CDD" id="cd00882">
    <property type="entry name" value="Ras_like_GTPase"/>
    <property type="match status" value="1"/>
</dbReference>
<evidence type="ECO:0000313" key="2">
    <source>
        <dbReference type="EMBL" id="QTA91623.1"/>
    </source>
</evidence>
<sequence>MKYFLEKTLNDALKKLRQDLPDLADILCLGDGVNLTSWTNVIDGKLLPRLSPDFPLMAAICGGGSSGKSTLFNSLVGDRLSPAGGNAGINRRILVSAPGEIFRQKEFLSTLFEPFGSASKPLKNKKELTEPGCPLYILNSNVPRNMVLMDTPDFDTGAQGGYVNRDVVRQALGTSDILIYVFTNSNYNNRDNTDFISEMLTGIGMRKCFLVYRVYAGFDNEEVIRHAMTVARNLYGNDAEKYVLGIYRSDEDNAVAAGERFAELKPVRDQDLPFTEALKRMDPRKLRPELLSSILKGTLETAEKARIRANTSLDELRLYLDALKAVQSQCVREALPHFPLDMVLKRFIEIWLSTDPPHIRVMRQTGNIFSQPIKMFTSAAGRAKDKILPGMSKKPSEDFKDKVEADLITVVNEMHRRTAGSEVSVSLTLKEPVTSHMIEVFKRIIASKGVKDAPYIDFSDDKEGTFTLWVSAHPVVFQEQETLRNKDWEMAIQSILSHKDVIIDMSENMENDLSNIVNHLRDEMGVTDRVRQTFSALLNVIPATAAVTYIFSTGDPVGAAGIKVKLAGLFGLHDLYALIAIPATTGMKRADQKQIEAILGPLAKQWLDEKLRTVQGLFEKEITGGIIRAAQEAISASDQLIKDIENSINVCGKAVK</sequence>
<evidence type="ECO:0000259" key="1">
    <source>
        <dbReference type="Pfam" id="PF00350"/>
    </source>
</evidence>
<feature type="domain" description="Dynamin N-terminal" evidence="1">
    <location>
        <begin position="59"/>
        <end position="209"/>
    </location>
</feature>
<organism evidence="2 3">
    <name type="scientific">Desulfonema magnum</name>
    <dbReference type="NCBI Taxonomy" id="45655"/>
    <lineage>
        <taxon>Bacteria</taxon>
        <taxon>Pseudomonadati</taxon>
        <taxon>Thermodesulfobacteriota</taxon>
        <taxon>Desulfobacteria</taxon>
        <taxon>Desulfobacterales</taxon>
        <taxon>Desulfococcaceae</taxon>
        <taxon>Desulfonema</taxon>
    </lineage>
</organism>
<reference evidence="2" key="1">
    <citation type="journal article" date="2021" name="Microb. Physiol.">
        <title>Proteogenomic Insights into the Physiology of Marine, Sulfate-Reducing, Filamentous Desulfonema limicola and Desulfonema magnum.</title>
        <authorList>
            <person name="Schnaars V."/>
            <person name="Wohlbrand L."/>
            <person name="Scheve S."/>
            <person name="Hinrichs C."/>
            <person name="Reinhardt R."/>
            <person name="Rabus R."/>
        </authorList>
    </citation>
    <scope>NUCLEOTIDE SEQUENCE</scope>
    <source>
        <strain evidence="2">4be13</strain>
    </source>
</reference>
<proteinExistence type="predicted"/>
<dbReference type="Pfam" id="PF00350">
    <property type="entry name" value="Dynamin_N"/>
    <property type="match status" value="1"/>
</dbReference>
<protein>
    <submittedName>
        <fullName evidence="2">Dynamin domain-containing protein</fullName>
    </submittedName>
</protein>
<dbReference type="SUPFAM" id="SSF52540">
    <property type="entry name" value="P-loop containing nucleoside triphosphate hydrolases"/>
    <property type="match status" value="1"/>
</dbReference>
<dbReference type="EMBL" id="CP061800">
    <property type="protein sequence ID" value="QTA91623.1"/>
    <property type="molecule type" value="Genomic_DNA"/>
</dbReference>
<accession>A0A975BUQ1</accession>
<gene>
    <name evidence="2" type="ORF">dnm_076950</name>
</gene>